<accession>A0AAJ6VYP4</accession>
<dbReference type="Proteomes" id="UP000694867">
    <property type="component" value="Unplaced"/>
</dbReference>
<dbReference type="RefSeq" id="XP_003744045.1">
    <property type="nucleotide sequence ID" value="XM_003743997.2"/>
</dbReference>
<dbReference type="PANTHER" id="PTHR16092">
    <property type="entry name" value="SEC3/SYNTAXIN-RELATED"/>
    <property type="match status" value="1"/>
</dbReference>
<dbReference type="PANTHER" id="PTHR16092:SF14">
    <property type="entry name" value="EXOCYST COMPLEX COMPONENT 1 ISOFORM X1"/>
    <property type="match status" value="1"/>
</dbReference>
<reference evidence="8" key="1">
    <citation type="submission" date="2025-08" db="UniProtKB">
        <authorList>
            <consortium name="RefSeq"/>
        </authorList>
    </citation>
    <scope>IDENTIFICATION</scope>
</reference>
<dbReference type="Pfam" id="PF20654">
    <property type="entry name" value="Sec3_C-term"/>
    <property type="match status" value="1"/>
</dbReference>
<keyword evidence="3" id="KW-0268">Exocytosis</keyword>
<evidence type="ECO:0000259" key="6">
    <source>
        <dbReference type="SMART" id="SM01313"/>
    </source>
</evidence>
<evidence type="ECO:0000256" key="5">
    <source>
        <dbReference type="SAM" id="MobiDB-lite"/>
    </source>
</evidence>
<keyword evidence="7" id="KW-1185">Reference proteome</keyword>
<feature type="compositionally biased region" description="Low complexity" evidence="5">
    <location>
        <begin position="542"/>
        <end position="556"/>
    </location>
</feature>
<organism evidence="7 8">
    <name type="scientific">Galendromus occidentalis</name>
    <name type="common">western predatory mite</name>
    <dbReference type="NCBI Taxonomy" id="34638"/>
    <lineage>
        <taxon>Eukaryota</taxon>
        <taxon>Metazoa</taxon>
        <taxon>Ecdysozoa</taxon>
        <taxon>Arthropoda</taxon>
        <taxon>Chelicerata</taxon>
        <taxon>Arachnida</taxon>
        <taxon>Acari</taxon>
        <taxon>Parasitiformes</taxon>
        <taxon>Mesostigmata</taxon>
        <taxon>Gamasina</taxon>
        <taxon>Phytoseioidea</taxon>
        <taxon>Phytoseiidae</taxon>
        <taxon>Typhlodrominae</taxon>
        <taxon>Galendromus</taxon>
    </lineage>
</organism>
<comment type="similarity">
    <text evidence="1">Belongs to the SEC3 family.</text>
</comment>
<dbReference type="Pfam" id="PF15277">
    <property type="entry name" value="Sec3-PIP2_bind"/>
    <property type="match status" value="1"/>
</dbReference>
<evidence type="ECO:0000256" key="3">
    <source>
        <dbReference type="ARBA" id="ARBA00022483"/>
    </source>
</evidence>
<keyword evidence="4" id="KW-0175">Coiled coil</keyword>
<protein>
    <submittedName>
        <fullName evidence="8">Exocyst complex component 1</fullName>
    </submittedName>
</protein>
<dbReference type="GO" id="GO:0006887">
    <property type="term" value="P:exocytosis"/>
    <property type="evidence" value="ECO:0007669"/>
    <property type="project" value="UniProtKB-KW"/>
</dbReference>
<dbReference type="InterPro" id="IPR019160">
    <property type="entry name" value="Sec3_CC"/>
</dbReference>
<gene>
    <name evidence="8" type="primary">LOC100902844</name>
</gene>
<evidence type="ECO:0000256" key="2">
    <source>
        <dbReference type="ARBA" id="ARBA00022448"/>
    </source>
</evidence>
<dbReference type="Pfam" id="PF09763">
    <property type="entry name" value="Sec3_CC"/>
    <property type="match status" value="1"/>
</dbReference>
<dbReference type="AlphaFoldDB" id="A0AAJ6VYP4"/>
<keyword evidence="2" id="KW-0813">Transport</keyword>
<dbReference type="CTD" id="39940"/>
<feature type="region of interest" description="Disordered" evidence="5">
    <location>
        <begin position="538"/>
        <end position="569"/>
    </location>
</feature>
<name>A0AAJ6VYP4_9ACAR</name>
<dbReference type="SMART" id="SM01313">
    <property type="entry name" value="Sec3-PIP2_bind"/>
    <property type="match status" value="1"/>
</dbReference>
<evidence type="ECO:0000313" key="8">
    <source>
        <dbReference type="RefSeq" id="XP_003744045.1"/>
    </source>
</evidence>
<sequence length="898" mass="104004">MIDDRVTQSKKLLAPLFPEDKYRILDCIKVEKTKNRKKKYSWLALTTDQNAKVYLHWIKEKDLSRKAKWKLQDIKTVDLKSDGDKETVDFEIHVDRVFKWTAPTVAEKEGFVRCLYRYSRCLPKNEQIHFKNCRSDLFEDILGTSDLAAKINAPGSERELEVNEYQALTEKEERDLESLMVKYNFAISDAEAFTEKLNRQLASIDATNVHAIMESEKKVEALMTLFDTVIDEASQLEVKLDTYDNLLREVRDSVMRMEEKDAVIHVQNENILKLRTLVENIVNKMDLSHEHRMIIVNPMKFESEDSVPRYLEAATALEQAMSIELHPDLKEMTAIKDQMKFLDSLMQSFTRNLSHYLNDQLIKISVDYGSGRRTLAAGEAVLRKHDLVHDALRHYSPLMAWLKRNNNSTYAAIKERYLDRFRTIYHKEILVFFEQANSKLRFEESRSASGTLDTKKGTLVLNAQEGASSTPTKSRTTFLLGMASEQFCTKEDAVARQLFDLILECILTSLEPAYLSEQQFCIEFLDLTTTEKARRAENVQMSVESSEISSGSRTPSKFTSVDDLDSVSHTSSDEMLSRLKKRDRDVSLEVRDVMATLFKTLEDELNKFVATYDGVYSMYLLVKLCHHTIQTEDAGSYLCKLYGMALVNAKRNFDQFMGAHMASINEAKPPRRNKCGILSFVSNFGEFATQCEAVFKGSDRRSDLQKWYSKIVHAIFDGIVRLSVEHGRTPPEVVCMENYHHMFTGLYELRILEDERKEAKERYQYALKSYVTNYFGRPLEKLNIFFEGVQARIDTGTKKSDVCFIHQYSKSELRKVIKEFPGREVKRGLEALYKKVEKHLSPEENLLQVVWRHMQDEFIRQYNSIQALLETCYSGSMISLEFSIDDLLEYFSDIAKQH</sequence>
<dbReference type="GeneID" id="100902844"/>
<dbReference type="GO" id="GO:0005546">
    <property type="term" value="F:phosphatidylinositol-4,5-bisphosphate binding"/>
    <property type="evidence" value="ECO:0007669"/>
    <property type="project" value="TreeGrafter"/>
</dbReference>
<dbReference type="GO" id="GO:0005886">
    <property type="term" value="C:plasma membrane"/>
    <property type="evidence" value="ECO:0007669"/>
    <property type="project" value="TreeGrafter"/>
</dbReference>
<feature type="domain" description="Exocyst complex component Sec3 PIP2-binding N-terminal" evidence="6">
    <location>
        <begin position="34"/>
        <end position="122"/>
    </location>
</feature>
<dbReference type="InterPro" id="IPR048628">
    <property type="entry name" value="Sec3_C"/>
</dbReference>
<dbReference type="KEGG" id="goe:100902844"/>
<dbReference type="GO" id="GO:0006893">
    <property type="term" value="P:Golgi to plasma membrane transport"/>
    <property type="evidence" value="ECO:0007669"/>
    <property type="project" value="TreeGrafter"/>
</dbReference>
<evidence type="ECO:0000256" key="1">
    <source>
        <dbReference type="ARBA" id="ARBA00006518"/>
    </source>
</evidence>
<evidence type="ECO:0000313" key="7">
    <source>
        <dbReference type="Proteomes" id="UP000694867"/>
    </source>
</evidence>
<proteinExistence type="inferred from homology"/>
<evidence type="ECO:0000256" key="4">
    <source>
        <dbReference type="ARBA" id="ARBA00023054"/>
    </source>
</evidence>
<dbReference type="Gene3D" id="2.30.29.90">
    <property type="match status" value="1"/>
</dbReference>
<dbReference type="GO" id="GO:0000145">
    <property type="term" value="C:exocyst"/>
    <property type="evidence" value="ECO:0007669"/>
    <property type="project" value="InterPro"/>
</dbReference>
<dbReference type="InterPro" id="IPR028258">
    <property type="entry name" value="Sec3-PIP2_bind"/>
</dbReference>